<gene>
    <name evidence="1" type="ORF">TIFTF001_048321</name>
    <name evidence="2" type="ORF">TIFTF001_048329</name>
    <name evidence="3" type="ORF">TIFTF001_048331</name>
    <name evidence="4" type="ORF">TIFTF001_048339</name>
</gene>
<dbReference type="EMBL" id="BTGU01006072">
    <property type="protein sequence ID" value="GMN34190.1"/>
    <property type="molecule type" value="Genomic_DNA"/>
</dbReference>
<sequence length="73" mass="6944">MAEPVGLGAEVTGLKASVGLAAGIVAEVTGFTVGLVVLAEPASIVLKAVGFGAVLAAEANDLLGEPAPICLSG</sequence>
<accession>A0AA87ZJM5</accession>
<evidence type="ECO:0000313" key="2">
    <source>
        <dbReference type="EMBL" id="GMN34190.1"/>
    </source>
</evidence>
<evidence type="ECO:0000313" key="4">
    <source>
        <dbReference type="EMBL" id="GMN34233.1"/>
    </source>
</evidence>
<name>A0AA87ZJM5_FICCA</name>
<dbReference type="AlphaFoldDB" id="A0AA87ZJM5"/>
<evidence type="ECO:0000313" key="1">
    <source>
        <dbReference type="EMBL" id="GMN34165.1"/>
    </source>
</evidence>
<keyword evidence="5" id="KW-1185">Reference proteome</keyword>
<dbReference type="Proteomes" id="UP001187192">
    <property type="component" value="Unassembled WGS sequence"/>
</dbReference>
<proteinExistence type="predicted"/>
<evidence type="ECO:0000313" key="5">
    <source>
        <dbReference type="Proteomes" id="UP001187192"/>
    </source>
</evidence>
<dbReference type="EMBL" id="BTGU01006071">
    <property type="protein sequence ID" value="GMN34165.1"/>
    <property type="molecule type" value="Genomic_DNA"/>
</dbReference>
<dbReference type="EMBL" id="BTGU01006073">
    <property type="protein sequence ID" value="GMN34215.1"/>
    <property type="molecule type" value="Genomic_DNA"/>
</dbReference>
<reference evidence="2" key="1">
    <citation type="submission" date="2023-07" db="EMBL/GenBank/DDBJ databases">
        <title>draft genome sequence of fig (Ficus carica).</title>
        <authorList>
            <person name="Takahashi T."/>
            <person name="Nishimura K."/>
        </authorList>
    </citation>
    <scope>NUCLEOTIDE SEQUENCE</scope>
</reference>
<protein>
    <submittedName>
        <fullName evidence="2">Uncharacterized protein</fullName>
    </submittedName>
</protein>
<comment type="caution">
    <text evidence="2">The sequence shown here is derived from an EMBL/GenBank/DDBJ whole genome shotgun (WGS) entry which is preliminary data.</text>
</comment>
<organism evidence="2 5">
    <name type="scientific">Ficus carica</name>
    <name type="common">Common fig</name>
    <dbReference type="NCBI Taxonomy" id="3494"/>
    <lineage>
        <taxon>Eukaryota</taxon>
        <taxon>Viridiplantae</taxon>
        <taxon>Streptophyta</taxon>
        <taxon>Embryophyta</taxon>
        <taxon>Tracheophyta</taxon>
        <taxon>Spermatophyta</taxon>
        <taxon>Magnoliopsida</taxon>
        <taxon>eudicotyledons</taxon>
        <taxon>Gunneridae</taxon>
        <taxon>Pentapetalae</taxon>
        <taxon>rosids</taxon>
        <taxon>fabids</taxon>
        <taxon>Rosales</taxon>
        <taxon>Moraceae</taxon>
        <taxon>Ficeae</taxon>
        <taxon>Ficus</taxon>
    </lineage>
</organism>
<evidence type="ECO:0000313" key="3">
    <source>
        <dbReference type="EMBL" id="GMN34215.1"/>
    </source>
</evidence>
<dbReference type="EMBL" id="BTGU01006074">
    <property type="protein sequence ID" value="GMN34233.1"/>
    <property type="molecule type" value="Genomic_DNA"/>
</dbReference>